<keyword evidence="1" id="KW-0812">Transmembrane</keyword>
<reference evidence="2" key="1">
    <citation type="submission" date="2020-08" db="EMBL/GenBank/DDBJ databases">
        <title>Plant Genome Project.</title>
        <authorList>
            <person name="Zhang R.-G."/>
        </authorList>
    </citation>
    <scope>NUCLEOTIDE SEQUENCE</scope>
    <source>
        <strain evidence="2">WSP0</strain>
        <tissue evidence="2">Leaf</tissue>
    </source>
</reference>
<keyword evidence="1" id="KW-1133">Transmembrane helix</keyword>
<keyword evidence="3" id="KW-1185">Reference proteome</keyword>
<evidence type="ECO:0000313" key="3">
    <source>
        <dbReference type="Proteomes" id="UP000823749"/>
    </source>
</evidence>
<name>A0AAV6JK26_9ERIC</name>
<accession>A0AAV6JK26</accession>
<gene>
    <name evidence="2" type="ORF">RHGRI_021398</name>
</gene>
<organism evidence="2 3">
    <name type="scientific">Rhododendron griersonianum</name>
    <dbReference type="NCBI Taxonomy" id="479676"/>
    <lineage>
        <taxon>Eukaryota</taxon>
        <taxon>Viridiplantae</taxon>
        <taxon>Streptophyta</taxon>
        <taxon>Embryophyta</taxon>
        <taxon>Tracheophyta</taxon>
        <taxon>Spermatophyta</taxon>
        <taxon>Magnoliopsida</taxon>
        <taxon>eudicotyledons</taxon>
        <taxon>Gunneridae</taxon>
        <taxon>Pentapetalae</taxon>
        <taxon>asterids</taxon>
        <taxon>Ericales</taxon>
        <taxon>Ericaceae</taxon>
        <taxon>Ericoideae</taxon>
        <taxon>Rhodoreae</taxon>
        <taxon>Rhododendron</taxon>
    </lineage>
</organism>
<evidence type="ECO:0000256" key="1">
    <source>
        <dbReference type="SAM" id="Phobius"/>
    </source>
</evidence>
<sequence>MATESRVPFILAAIASAIPVFLSGYYLTHTVILFIRGDPDCSHPCTFEIGSGFHNLRFPSFPRGIDWCCMETEAPPNNMHGNAGHYRSADPCHRVRDERLTW</sequence>
<proteinExistence type="predicted"/>
<evidence type="ECO:0000313" key="2">
    <source>
        <dbReference type="EMBL" id="KAG5541546.1"/>
    </source>
</evidence>
<dbReference type="AlphaFoldDB" id="A0AAV6JK26"/>
<protein>
    <submittedName>
        <fullName evidence="2">Uncharacterized protein</fullName>
    </submittedName>
</protein>
<feature type="transmembrane region" description="Helical" evidence="1">
    <location>
        <begin position="6"/>
        <end position="27"/>
    </location>
</feature>
<comment type="caution">
    <text evidence="2">The sequence shown here is derived from an EMBL/GenBank/DDBJ whole genome shotgun (WGS) entry which is preliminary data.</text>
</comment>
<dbReference type="EMBL" id="JACTNZ010000007">
    <property type="protein sequence ID" value="KAG5541546.1"/>
    <property type="molecule type" value="Genomic_DNA"/>
</dbReference>
<dbReference type="Proteomes" id="UP000823749">
    <property type="component" value="Chromosome 7"/>
</dbReference>
<keyword evidence="1" id="KW-0472">Membrane</keyword>